<sequence length="290" mass="31900">MGFIARVGIAYEVLRWEEKALSDAANELNLNIKPLHIHSLQLLVGDNCISGVSNIDVDIVLQRAISHVTALNTTLAFESMGLRVVNTSSATAKAMNKLWTATILARAGIKIPKTIIAFSEESCYKSAQLLGYPIVVKPIDGSWGRLIAMARDDEELRSVLEHRTYIPNPAMKVHMIQEYVKKPGRDIRVFVVGDETPAAIYRVSNHWITNTARGGKAVAAKIDSELGEVALKTAKLLGIEVAGIDIFEDPERGYVVNEVNAIPEFKNTVAATGVQLHKKIMEYIKSVVRI</sequence>
<keyword evidence="7 10" id="KW-0067">ATP-binding</keyword>
<keyword evidence="6 10" id="KW-0547">Nucleotide-binding</keyword>
<organism evidence="12">
    <name type="scientific">Ignisphaera aggregans</name>
    <dbReference type="NCBI Taxonomy" id="334771"/>
    <lineage>
        <taxon>Archaea</taxon>
        <taxon>Thermoproteota</taxon>
        <taxon>Thermoprotei</taxon>
        <taxon>Desulfurococcales</taxon>
        <taxon>Desulfurococcaceae</taxon>
        <taxon>Ignisphaera</taxon>
    </lineage>
</organism>
<evidence type="ECO:0000256" key="2">
    <source>
        <dbReference type="ARBA" id="ARBA00006239"/>
    </source>
</evidence>
<dbReference type="GO" id="GO:0005737">
    <property type="term" value="C:cytoplasm"/>
    <property type="evidence" value="ECO:0007669"/>
    <property type="project" value="TreeGrafter"/>
</dbReference>
<dbReference type="Gene3D" id="3.40.50.20">
    <property type="match status" value="1"/>
</dbReference>
<evidence type="ECO:0000256" key="7">
    <source>
        <dbReference type="ARBA" id="ARBA00022840"/>
    </source>
</evidence>
<comment type="pathway">
    <text evidence="9">Amino-acid biosynthesis.</text>
</comment>
<dbReference type="NCBIfam" id="TIGR00768">
    <property type="entry name" value="rimK_fam"/>
    <property type="match status" value="1"/>
</dbReference>
<dbReference type="GO" id="GO:0009085">
    <property type="term" value="P:lysine biosynthetic process"/>
    <property type="evidence" value="ECO:0007669"/>
    <property type="project" value="InterPro"/>
</dbReference>
<dbReference type="InterPro" id="IPR013815">
    <property type="entry name" value="ATP_grasp_subdomain_1"/>
</dbReference>
<evidence type="ECO:0000256" key="9">
    <source>
        <dbReference type="ARBA" id="ARBA00029440"/>
    </source>
</evidence>
<dbReference type="InterPro" id="IPR054562">
    <property type="entry name" value="LysX/ArgX_preATP_grasp"/>
</dbReference>
<dbReference type="FunFam" id="3.30.1490.20:FF:000025">
    <property type="entry name" value="Alpha-aminoadipate--LysW ligase LysX protein"/>
    <property type="match status" value="1"/>
</dbReference>
<dbReference type="EMBL" id="DRZI01000132">
    <property type="protein sequence ID" value="HHP81632.1"/>
    <property type="molecule type" value="Genomic_DNA"/>
</dbReference>
<dbReference type="SUPFAM" id="SSF52440">
    <property type="entry name" value="PreATP-grasp domain"/>
    <property type="match status" value="1"/>
</dbReference>
<dbReference type="Pfam" id="PF08443">
    <property type="entry name" value="RimK"/>
    <property type="match status" value="1"/>
</dbReference>
<evidence type="ECO:0000313" key="12">
    <source>
        <dbReference type="EMBL" id="HHP81632.1"/>
    </source>
</evidence>
<dbReference type="PROSITE" id="PS50975">
    <property type="entry name" value="ATP_GRASP"/>
    <property type="match status" value="1"/>
</dbReference>
<dbReference type="FunFam" id="3.30.470.20:FF:000058">
    <property type="entry name" value="Alpha-aminoadipate--LysW ligase LysX protein"/>
    <property type="match status" value="1"/>
</dbReference>
<dbReference type="AlphaFoldDB" id="A0A7C5TFF5"/>
<reference evidence="12" key="1">
    <citation type="journal article" date="2020" name="mSystems">
        <title>Genome- and Community-Level Interaction Insights into Carbon Utilization and Element Cycling Functions of Hydrothermarchaeota in Hydrothermal Sediment.</title>
        <authorList>
            <person name="Zhou Z."/>
            <person name="Liu Y."/>
            <person name="Xu W."/>
            <person name="Pan J."/>
            <person name="Luo Z.H."/>
            <person name="Li M."/>
        </authorList>
    </citation>
    <scope>NUCLEOTIDE SEQUENCE [LARGE SCALE GENOMIC DNA]</scope>
    <source>
        <strain evidence="12">SpSt-1121</strain>
    </source>
</reference>
<proteinExistence type="inferred from homology"/>
<comment type="cofactor">
    <cofactor evidence="1">
        <name>Mg(2+)</name>
        <dbReference type="ChEBI" id="CHEBI:18420"/>
    </cofactor>
</comment>
<evidence type="ECO:0000256" key="6">
    <source>
        <dbReference type="ARBA" id="ARBA00022741"/>
    </source>
</evidence>
<dbReference type="GO" id="GO:0046872">
    <property type="term" value="F:metal ion binding"/>
    <property type="evidence" value="ECO:0007669"/>
    <property type="project" value="UniProtKB-KW"/>
</dbReference>
<evidence type="ECO:0000256" key="3">
    <source>
        <dbReference type="ARBA" id="ARBA00022598"/>
    </source>
</evidence>
<feature type="domain" description="ATP-grasp" evidence="11">
    <location>
        <begin position="101"/>
        <end position="285"/>
    </location>
</feature>
<evidence type="ECO:0000259" key="11">
    <source>
        <dbReference type="PROSITE" id="PS50975"/>
    </source>
</evidence>
<dbReference type="SUPFAM" id="SSF56059">
    <property type="entry name" value="Glutathione synthetase ATP-binding domain-like"/>
    <property type="match status" value="1"/>
</dbReference>
<keyword evidence="4" id="KW-0028">Amino-acid biosynthesis</keyword>
<evidence type="ECO:0000256" key="1">
    <source>
        <dbReference type="ARBA" id="ARBA00001946"/>
    </source>
</evidence>
<dbReference type="InterPro" id="IPR013651">
    <property type="entry name" value="ATP-grasp_RimK-type"/>
</dbReference>
<dbReference type="PANTHER" id="PTHR21621">
    <property type="entry name" value="RIBOSOMAL PROTEIN S6 MODIFICATION PROTEIN"/>
    <property type="match status" value="1"/>
</dbReference>
<dbReference type="Gene3D" id="3.30.1490.20">
    <property type="entry name" value="ATP-grasp fold, A domain"/>
    <property type="match status" value="1"/>
</dbReference>
<keyword evidence="5" id="KW-0479">Metal-binding</keyword>
<evidence type="ECO:0000256" key="8">
    <source>
        <dbReference type="ARBA" id="ARBA00022842"/>
    </source>
</evidence>
<dbReference type="PANTHER" id="PTHR21621:SF2">
    <property type="entry name" value="COENZYME GAMMA-F420-2:ALPHA-L-GLUTAMATE LIGASE"/>
    <property type="match status" value="1"/>
</dbReference>
<comment type="caution">
    <text evidence="12">The sequence shown here is derived from an EMBL/GenBank/DDBJ whole genome shotgun (WGS) entry which is preliminary data.</text>
</comment>
<accession>A0A7C5TFF5</accession>
<keyword evidence="8" id="KW-0460">Magnesium</keyword>
<dbReference type="InterPro" id="IPR011870">
    <property type="entry name" value="LysX_arch"/>
</dbReference>
<dbReference type="NCBIfam" id="TIGR02144">
    <property type="entry name" value="LysX_arch"/>
    <property type="match status" value="1"/>
</dbReference>
<dbReference type="Gene3D" id="3.30.470.20">
    <property type="entry name" value="ATP-grasp fold, B domain"/>
    <property type="match status" value="1"/>
</dbReference>
<name>A0A7C5TFF5_9CREN</name>
<dbReference type="GO" id="GO:0043774">
    <property type="term" value="F:coenzyme F420-2 alpha-glutamyl ligase activity"/>
    <property type="evidence" value="ECO:0007669"/>
    <property type="project" value="TreeGrafter"/>
</dbReference>
<dbReference type="InterPro" id="IPR016185">
    <property type="entry name" value="PreATP-grasp_dom_sf"/>
</dbReference>
<comment type="similarity">
    <text evidence="2">Belongs to the RimK family. LysX subfamily.</text>
</comment>
<protein>
    <submittedName>
        <fullName evidence="12">Lysine biosynthesis protein LysX</fullName>
    </submittedName>
</protein>
<dbReference type="InterPro" id="IPR011761">
    <property type="entry name" value="ATP-grasp"/>
</dbReference>
<evidence type="ECO:0000256" key="4">
    <source>
        <dbReference type="ARBA" id="ARBA00022605"/>
    </source>
</evidence>
<evidence type="ECO:0000256" key="5">
    <source>
        <dbReference type="ARBA" id="ARBA00022723"/>
    </source>
</evidence>
<dbReference type="InterPro" id="IPR004666">
    <property type="entry name" value="Rp_bS6_RimK/Lys_biosynth_LsyX"/>
</dbReference>
<evidence type="ECO:0000256" key="10">
    <source>
        <dbReference type="PROSITE-ProRule" id="PRU00409"/>
    </source>
</evidence>
<keyword evidence="3" id="KW-0436">Ligase</keyword>
<dbReference type="GO" id="GO:0005524">
    <property type="term" value="F:ATP binding"/>
    <property type="evidence" value="ECO:0007669"/>
    <property type="project" value="UniProtKB-UniRule"/>
</dbReference>
<gene>
    <name evidence="12" type="primary">lysX</name>
    <name evidence="12" type="ORF">ENM84_03105</name>
</gene>
<dbReference type="Pfam" id="PF22626">
    <property type="entry name" value="LysX_preATP_grasp"/>
    <property type="match status" value="1"/>
</dbReference>